<evidence type="ECO:0000313" key="9">
    <source>
        <dbReference type="Proteomes" id="UP000641932"/>
    </source>
</evidence>
<reference evidence="8" key="2">
    <citation type="submission" date="2020-09" db="EMBL/GenBank/DDBJ databases">
        <authorList>
            <person name="Sun Q."/>
            <person name="Zhou Y."/>
        </authorList>
    </citation>
    <scope>NUCLEOTIDE SEQUENCE</scope>
    <source>
        <strain evidence="8">CGMCC 4.7201</strain>
    </source>
</reference>
<name>A0A917ZK02_9ACTN</name>
<evidence type="ECO:0000256" key="3">
    <source>
        <dbReference type="ARBA" id="ARBA00022679"/>
    </source>
</evidence>
<dbReference type="CDD" id="cd00867">
    <property type="entry name" value="Trans_IPPS"/>
    <property type="match status" value="1"/>
</dbReference>
<comment type="cofactor">
    <cofactor evidence="1">
        <name>Mg(2+)</name>
        <dbReference type="ChEBI" id="CHEBI:18420"/>
    </cofactor>
</comment>
<evidence type="ECO:0000313" key="8">
    <source>
        <dbReference type="EMBL" id="GGO84237.1"/>
    </source>
</evidence>
<dbReference type="PANTHER" id="PTHR43281">
    <property type="entry name" value="FARNESYL DIPHOSPHATE SYNTHASE"/>
    <property type="match status" value="1"/>
</dbReference>
<dbReference type="Pfam" id="PF00348">
    <property type="entry name" value="polyprenyl_synt"/>
    <property type="match status" value="1"/>
</dbReference>
<evidence type="ECO:0000256" key="6">
    <source>
        <dbReference type="ARBA" id="ARBA00023229"/>
    </source>
</evidence>
<comment type="similarity">
    <text evidence="2 7">Belongs to the FPP/GGPP synthase family.</text>
</comment>
<keyword evidence="9" id="KW-1185">Reference proteome</keyword>
<organism evidence="8 9">
    <name type="scientific">Wenjunlia tyrosinilytica</name>
    <dbReference type="NCBI Taxonomy" id="1544741"/>
    <lineage>
        <taxon>Bacteria</taxon>
        <taxon>Bacillati</taxon>
        <taxon>Actinomycetota</taxon>
        <taxon>Actinomycetes</taxon>
        <taxon>Kitasatosporales</taxon>
        <taxon>Streptomycetaceae</taxon>
        <taxon>Wenjunlia</taxon>
    </lineage>
</organism>
<dbReference type="GO" id="GO:0004659">
    <property type="term" value="F:prenyltransferase activity"/>
    <property type="evidence" value="ECO:0007669"/>
    <property type="project" value="InterPro"/>
</dbReference>
<evidence type="ECO:0000256" key="4">
    <source>
        <dbReference type="ARBA" id="ARBA00022723"/>
    </source>
</evidence>
<keyword evidence="4" id="KW-0479">Metal-binding</keyword>
<dbReference type="InterPro" id="IPR000092">
    <property type="entry name" value="Polyprenyl_synt"/>
</dbReference>
<dbReference type="EMBL" id="BMMS01000005">
    <property type="protein sequence ID" value="GGO84237.1"/>
    <property type="molecule type" value="Genomic_DNA"/>
</dbReference>
<comment type="caution">
    <text evidence="8">The sequence shown here is derived from an EMBL/GenBank/DDBJ whole genome shotgun (WGS) entry which is preliminary data.</text>
</comment>
<dbReference type="GO" id="GO:0008299">
    <property type="term" value="P:isoprenoid biosynthetic process"/>
    <property type="evidence" value="ECO:0007669"/>
    <property type="project" value="UniProtKB-KW"/>
</dbReference>
<dbReference type="PANTHER" id="PTHR43281:SF1">
    <property type="entry name" value="FARNESYL DIPHOSPHATE SYNTHASE"/>
    <property type="match status" value="1"/>
</dbReference>
<keyword evidence="5" id="KW-0460">Magnesium</keyword>
<keyword evidence="3 7" id="KW-0808">Transferase</keyword>
<evidence type="ECO:0000256" key="1">
    <source>
        <dbReference type="ARBA" id="ARBA00001946"/>
    </source>
</evidence>
<dbReference type="GO" id="GO:0046872">
    <property type="term" value="F:metal ion binding"/>
    <property type="evidence" value="ECO:0007669"/>
    <property type="project" value="UniProtKB-KW"/>
</dbReference>
<evidence type="ECO:0000256" key="7">
    <source>
        <dbReference type="RuleBase" id="RU004466"/>
    </source>
</evidence>
<dbReference type="Gene3D" id="1.10.600.10">
    <property type="entry name" value="Farnesyl Diphosphate Synthase"/>
    <property type="match status" value="1"/>
</dbReference>
<reference evidence="8" key="1">
    <citation type="journal article" date="2014" name="Int. J. Syst. Evol. Microbiol.">
        <title>Complete genome sequence of Corynebacterium casei LMG S-19264T (=DSM 44701T), isolated from a smear-ripened cheese.</title>
        <authorList>
            <consortium name="US DOE Joint Genome Institute (JGI-PGF)"/>
            <person name="Walter F."/>
            <person name="Albersmeier A."/>
            <person name="Kalinowski J."/>
            <person name="Ruckert C."/>
        </authorList>
    </citation>
    <scope>NUCLEOTIDE SEQUENCE</scope>
    <source>
        <strain evidence="8">CGMCC 4.7201</strain>
    </source>
</reference>
<dbReference type="AlphaFoldDB" id="A0A917ZK02"/>
<evidence type="ECO:0000256" key="5">
    <source>
        <dbReference type="ARBA" id="ARBA00022842"/>
    </source>
</evidence>
<dbReference type="Proteomes" id="UP000641932">
    <property type="component" value="Unassembled WGS sequence"/>
</dbReference>
<sequence>MLSGRPAASATRSRLTLPEAALRTERTSQQVTEEVIAYMEPALREAVARLSEPVRHMAEYHFGWVDADGRPSVPVGFRRRPALVTLLCAGSGKQDWDGARNAALAGTLMSAAGTVHDDVVDQEMIRKGRATVWTVFGVPSAVQVGVALHCLAFELLAEEPPRVAVELSRRAAYAIRECCSGQIRDLRSEGSSRADLKESVDLLESTIAFPTAGVAMAGALVRGATDREIAAAESFGYHAGMAMAYFDDWEGVWGTSRESLEDPFADLRRRKSRSFVAFALQSGGPARDQLAAYYDDCAESSLEQLEGIAGLIEECGGRTWLEDRIREHIVLAGRALPEAVPDPLAQAEFAGFLGMIADELR</sequence>
<protein>
    <submittedName>
        <fullName evidence="8">Polyprenyl synthetase</fullName>
    </submittedName>
</protein>
<proteinExistence type="inferred from homology"/>
<accession>A0A917ZK02</accession>
<dbReference type="SUPFAM" id="SSF48576">
    <property type="entry name" value="Terpenoid synthases"/>
    <property type="match status" value="1"/>
</dbReference>
<gene>
    <name evidence="8" type="ORF">GCM10012280_15250</name>
</gene>
<dbReference type="InterPro" id="IPR008949">
    <property type="entry name" value="Isoprenoid_synthase_dom_sf"/>
</dbReference>
<keyword evidence="6" id="KW-0414">Isoprene biosynthesis</keyword>
<evidence type="ECO:0000256" key="2">
    <source>
        <dbReference type="ARBA" id="ARBA00006706"/>
    </source>
</evidence>